<dbReference type="Proteomes" id="UP000037023">
    <property type="component" value="Unassembled WGS sequence"/>
</dbReference>
<gene>
    <name evidence="1" type="ORF">ADK34_15810</name>
</gene>
<protein>
    <recommendedName>
        <fullName evidence="3">Polymerase nucleotidyl transferase domain-containing protein</fullName>
    </recommendedName>
</protein>
<name>A0A0L8KM62_STRVR</name>
<dbReference type="RefSeq" id="WP_033205199.1">
    <property type="nucleotide sequence ID" value="NZ_LGUP01000131.1"/>
</dbReference>
<dbReference type="SUPFAM" id="SSF81301">
    <property type="entry name" value="Nucleotidyltransferase"/>
    <property type="match status" value="1"/>
</dbReference>
<evidence type="ECO:0000313" key="1">
    <source>
        <dbReference type="EMBL" id="KOG26955.1"/>
    </source>
</evidence>
<evidence type="ECO:0000313" key="2">
    <source>
        <dbReference type="Proteomes" id="UP000037023"/>
    </source>
</evidence>
<proteinExistence type="predicted"/>
<reference evidence="1 2" key="1">
    <citation type="submission" date="2015-06" db="EMBL/GenBank/DDBJ databases">
        <authorList>
            <person name="Hoefler B.C."/>
            <person name="Straight P.D."/>
        </authorList>
    </citation>
    <scope>NUCLEOTIDE SEQUENCE [LARGE SCALE GENOMIC DNA]</scope>
    <source>
        <strain evidence="1 2">NRRL 3427</strain>
    </source>
</reference>
<dbReference type="OrthoDB" id="4162222at2"/>
<accession>A0A0L8KM62</accession>
<dbReference type="EMBL" id="LGUP01000131">
    <property type="protein sequence ID" value="KOG26955.1"/>
    <property type="molecule type" value="Genomic_DNA"/>
</dbReference>
<dbReference type="InterPro" id="IPR043519">
    <property type="entry name" value="NT_sf"/>
</dbReference>
<comment type="caution">
    <text evidence="1">The sequence shown here is derived from an EMBL/GenBank/DDBJ whole genome shotgun (WGS) entry which is preliminary data.</text>
</comment>
<evidence type="ECO:0008006" key="3">
    <source>
        <dbReference type="Google" id="ProtNLM"/>
    </source>
</evidence>
<sequence length="278" mass="30609">MFNPTVQVIAAQPKVLTPPDISFEAILKHFPGLAEAEAVCMTGSIAAGWGNAFSDIDLYAFSDKELVLPIDETMETWPGADSSGVRWHNWMGVYDNARVDLKVWPTSTLTTALEPYLATEVEFCSMGDFLQDFVYRLDVAMPLKNEEFFGRMKELIAGSSYPRARARRLKADVENRLTDVAGQLDAGDDKTARVSAALAAATIADAALVLSGELCRREKWLVRRLEKTPQCGITVDDYVTQILDGARPGESDAATALRMARWTQAHLVRLEDAFLSAS</sequence>
<dbReference type="PATRIC" id="fig|1938.6.peg.3420"/>
<organism evidence="1 2">
    <name type="scientific">Streptomyces viridochromogenes</name>
    <dbReference type="NCBI Taxonomy" id="1938"/>
    <lineage>
        <taxon>Bacteria</taxon>
        <taxon>Bacillati</taxon>
        <taxon>Actinomycetota</taxon>
        <taxon>Actinomycetes</taxon>
        <taxon>Kitasatosporales</taxon>
        <taxon>Streptomycetaceae</taxon>
        <taxon>Streptomyces</taxon>
    </lineage>
</organism>
<dbReference type="AlphaFoldDB" id="A0A0L8KM62"/>